<accession>A0ABN7PED4</accession>
<dbReference type="PANTHER" id="PTHR22878">
    <property type="entry name" value="DYNEIN HEAVY CHAIN 6, AXONEMAL-LIKE-RELATED"/>
    <property type="match status" value="1"/>
</dbReference>
<protein>
    <recommendedName>
        <fullName evidence="1">Dynein heavy chain hydrolytic ATP-binding dynein motor region domain-containing protein</fullName>
    </recommendedName>
</protein>
<dbReference type="Gene3D" id="1.20.58.1120">
    <property type="match status" value="1"/>
</dbReference>
<name>A0ABN7PED4_TIMPD</name>
<feature type="domain" description="Dynein heavy chain hydrolytic ATP-binding dynein motor region" evidence="1">
    <location>
        <begin position="50"/>
        <end position="87"/>
    </location>
</feature>
<dbReference type="Proteomes" id="UP001153148">
    <property type="component" value="Unassembled WGS sequence"/>
</dbReference>
<dbReference type="InterPro" id="IPR035699">
    <property type="entry name" value="AAA_6"/>
</dbReference>
<evidence type="ECO:0000259" key="1">
    <source>
        <dbReference type="Pfam" id="PF12774"/>
    </source>
</evidence>
<dbReference type="Pfam" id="PF12774">
    <property type="entry name" value="AAA_6"/>
    <property type="match status" value="1"/>
</dbReference>
<dbReference type="EMBL" id="CAJPIN010035857">
    <property type="protein sequence ID" value="CAG2064646.1"/>
    <property type="molecule type" value="Genomic_DNA"/>
</dbReference>
<feature type="non-terminal residue" evidence="2">
    <location>
        <position position="87"/>
    </location>
</feature>
<reference evidence="2" key="1">
    <citation type="submission" date="2021-03" db="EMBL/GenBank/DDBJ databases">
        <authorList>
            <person name="Tran Van P."/>
        </authorList>
    </citation>
    <scope>NUCLEOTIDE SEQUENCE</scope>
</reference>
<proteinExistence type="predicted"/>
<dbReference type="InterPro" id="IPR026983">
    <property type="entry name" value="DHC"/>
</dbReference>
<evidence type="ECO:0000313" key="3">
    <source>
        <dbReference type="Proteomes" id="UP001153148"/>
    </source>
</evidence>
<evidence type="ECO:0000313" key="2">
    <source>
        <dbReference type="EMBL" id="CAG2064646.1"/>
    </source>
</evidence>
<dbReference type="PANTHER" id="PTHR22878:SF63">
    <property type="entry name" value="DYNEIN AXONEMAL HEAVY CHAIN 10"/>
    <property type="match status" value="1"/>
</dbReference>
<gene>
    <name evidence="2" type="ORF">TPAB3V08_LOCUS11591</name>
</gene>
<organism evidence="2 3">
    <name type="scientific">Timema podura</name>
    <name type="common">Walking stick</name>
    <dbReference type="NCBI Taxonomy" id="61482"/>
    <lineage>
        <taxon>Eukaryota</taxon>
        <taxon>Metazoa</taxon>
        <taxon>Ecdysozoa</taxon>
        <taxon>Arthropoda</taxon>
        <taxon>Hexapoda</taxon>
        <taxon>Insecta</taxon>
        <taxon>Pterygota</taxon>
        <taxon>Neoptera</taxon>
        <taxon>Polyneoptera</taxon>
        <taxon>Phasmatodea</taxon>
        <taxon>Timematodea</taxon>
        <taxon>Timematoidea</taxon>
        <taxon>Timematidae</taxon>
        <taxon>Timema</taxon>
    </lineage>
</organism>
<sequence>MHHNLRHISLEEALRILDAQEFEWEIQLKFYWIKAVDNLMVKQCTGSFEYGYEYMGLNGRLVITPLTDRIYLTITQALSMHLGGAPA</sequence>
<keyword evidence="3" id="KW-1185">Reference proteome</keyword>
<comment type="caution">
    <text evidence="2">The sequence shown here is derived from an EMBL/GenBank/DDBJ whole genome shotgun (WGS) entry which is preliminary data.</text>
</comment>